<keyword evidence="3 5" id="KW-0442">Lipid degradation</keyword>
<protein>
    <recommendedName>
        <fullName evidence="6">Lysophospholipase</fullName>
        <ecNumber evidence="6">3.1.1.5</ecNumber>
    </recommendedName>
</protein>
<comment type="caution">
    <text evidence="9">The sequence shown here is derived from an EMBL/GenBank/DDBJ whole genome shotgun (WGS) entry which is preliminary data.</text>
</comment>
<proteinExistence type="inferred from homology"/>
<dbReference type="PANTHER" id="PTHR10728">
    <property type="entry name" value="CYTOSOLIC PHOSPHOLIPASE A2"/>
    <property type="match status" value="1"/>
</dbReference>
<evidence type="ECO:0000256" key="3">
    <source>
        <dbReference type="ARBA" id="ARBA00022963"/>
    </source>
</evidence>
<evidence type="ECO:0000313" key="9">
    <source>
        <dbReference type="EMBL" id="KAL0637218.1"/>
    </source>
</evidence>
<evidence type="ECO:0000256" key="5">
    <source>
        <dbReference type="PROSITE-ProRule" id="PRU00555"/>
    </source>
</evidence>
<dbReference type="Proteomes" id="UP001447188">
    <property type="component" value="Unassembled WGS sequence"/>
</dbReference>
<dbReference type="EMBL" id="JBBBZM010000037">
    <property type="protein sequence ID" value="KAL0637218.1"/>
    <property type="molecule type" value="Genomic_DNA"/>
</dbReference>
<keyword evidence="10" id="KW-1185">Reference proteome</keyword>
<dbReference type="Pfam" id="PF01735">
    <property type="entry name" value="PLA2_B"/>
    <property type="match status" value="1"/>
</dbReference>
<feature type="coiled-coil region" evidence="7">
    <location>
        <begin position="619"/>
        <end position="646"/>
    </location>
</feature>
<sequence length="770" mass="86667">MKNSTKLGLGALVTATVLLMFYQTQARRKRFLDPRTPRRPSNTEFLPLAKVVKEVNHQLTARQQVTKDLLKVTAEEGQHANVVTETTDNEKQKNALTDHQWLKFTDKLLIAKESILSIEWGKITDFSSVFPDWAIGLPEWTTKLQKELNMEPGSLADEIWREAKDPKINPEVEWDAHVRQGTELCDEEKVFLGRRKKFTKKALAKYLEIPESDIHDDDVPVIAITGSGGGLRAMVAGTGFCQALATAGLYDCATYTAGVSGSCWLQSLYLTSIGGCSFSRVIQHLKTRICVHIAYPPKALELVTSTPTNKYLLRGVVERLRTGYSSFGLVDLYGLLLGARLLVPSDELNMNDGDLKLSNQKKYIENGEQPLPIYTAVRHEIPFVGGENEKGEAIPEEIKEQASKTGDSWFQWFEATPYELFCEDLEAGIPTWAIGRRFKNGINIDREVPEMKLPLLFGIFGSAFCATLSHYYAEIRPFVTSIALFLTLDKMVLDRNEDLSKVHPIDPAMMPNFVKGLKESLPHTCPESLWESENIKLMDAGMSNNLACYPLLRSGRKVDILLAFDSSADIQTANWLGFAEGYAKQRKIEGWPISIGWPKEGTPDESLQKELEDAQAYSTAEATEKLKEAQRENEEVEASKPVAQRRVEQKKKSALGYCTVWVGSKEERSADEEPPPSKAVEEDWELMQQNAGITVAYFPLIPNKRVPGVEPEISPYLSTWNFEWTPEQIDQTVALATANFEEGADKVKRTVMAVYKRKKMLRLERIEETQ</sequence>
<evidence type="ECO:0000256" key="7">
    <source>
        <dbReference type="SAM" id="Coils"/>
    </source>
</evidence>
<feature type="domain" description="PLA2c" evidence="8">
    <location>
        <begin position="170"/>
        <end position="770"/>
    </location>
</feature>
<dbReference type="CDD" id="cd00147">
    <property type="entry name" value="cPLA2_like"/>
    <property type="match status" value="1"/>
</dbReference>
<evidence type="ECO:0000256" key="4">
    <source>
        <dbReference type="ARBA" id="ARBA00023098"/>
    </source>
</evidence>
<name>A0ABR3GMV9_9PEZI</name>
<dbReference type="SUPFAM" id="SSF52151">
    <property type="entry name" value="FabD/lysophospholipase-like"/>
    <property type="match status" value="1"/>
</dbReference>
<evidence type="ECO:0000313" key="10">
    <source>
        <dbReference type="Proteomes" id="UP001447188"/>
    </source>
</evidence>
<evidence type="ECO:0000259" key="8">
    <source>
        <dbReference type="PROSITE" id="PS51210"/>
    </source>
</evidence>
<evidence type="ECO:0000256" key="2">
    <source>
        <dbReference type="ARBA" id="ARBA00022801"/>
    </source>
</evidence>
<organism evidence="9 10">
    <name type="scientific">Discina gigas</name>
    <dbReference type="NCBI Taxonomy" id="1032678"/>
    <lineage>
        <taxon>Eukaryota</taxon>
        <taxon>Fungi</taxon>
        <taxon>Dikarya</taxon>
        <taxon>Ascomycota</taxon>
        <taxon>Pezizomycotina</taxon>
        <taxon>Pezizomycetes</taxon>
        <taxon>Pezizales</taxon>
        <taxon>Discinaceae</taxon>
        <taxon>Discina</taxon>
    </lineage>
</organism>
<dbReference type="EC" id="3.1.1.5" evidence="6"/>
<dbReference type="PROSITE" id="PS51210">
    <property type="entry name" value="PLA2C"/>
    <property type="match status" value="1"/>
</dbReference>
<comment type="similarity">
    <text evidence="1 6">Belongs to the lysophospholipase family.</text>
</comment>
<evidence type="ECO:0000256" key="6">
    <source>
        <dbReference type="RuleBase" id="RU362103"/>
    </source>
</evidence>
<dbReference type="InterPro" id="IPR002642">
    <property type="entry name" value="LysoPLipase_cat_dom"/>
</dbReference>
<gene>
    <name evidence="9" type="ORF">Q9L58_003702</name>
</gene>
<comment type="catalytic activity">
    <reaction evidence="6">
        <text>a 1-acyl-sn-glycero-3-phosphocholine + H2O = sn-glycerol 3-phosphocholine + a fatty acid + H(+)</text>
        <dbReference type="Rhea" id="RHEA:15177"/>
        <dbReference type="ChEBI" id="CHEBI:15377"/>
        <dbReference type="ChEBI" id="CHEBI:15378"/>
        <dbReference type="ChEBI" id="CHEBI:16870"/>
        <dbReference type="ChEBI" id="CHEBI:28868"/>
        <dbReference type="ChEBI" id="CHEBI:58168"/>
        <dbReference type="EC" id="3.1.1.5"/>
    </reaction>
</comment>
<evidence type="ECO:0000256" key="1">
    <source>
        <dbReference type="ARBA" id="ARBA00008780"/>
    </source>
</evidence>
<accession>A0ABR3GMV9</accession>
<dbReference type="InterPro" id="IPR016035">
    <property type="entry name" value="Acyl_Trfase/lysoPLipase"/>
</dbReference>
<dbReference type="PANTHER" id="PTHR10728:SF40">
    <property type="entry name" value="PATATIN FAMILY PROTEIN"/>
    <property type="match status" value="1"/>
</dbReference>
<dbReference type="Gene3D" id="3.40.1090.10">
    <property type="entry name" value="Cytosolic phospholipase A2 catalytic domain"/>
    <property type="match status" value="1"/>
</dbReference>
<keyword evidence="2 5" id="KW-0378">Hydrolase</keyword>
<reference evidence="9 10" key="1">
    <citation type="submission" date="2024-02" db="EMBL/GenBank/DDBJ databases">
        <title>Discinaceae phylogenomics.</title>
        <authorList>
            <person name="Dirks A.C."/>
            <person name="James T.Y."/>
        </authorList>
    </citation>
    <scope>NUCLEOTIDE SEQUENCE [LARGE SCALE GENOMIC DNA]</scope>
    <source>
        <strain evidence="9 10">ACD0624</strain>
    </source>
</reference>
<keyword evidence="4 5" id="KW-0443">Lipid metabolism</keyword>
<keyword evidence="7" id="KW-0175">Coiled coil</keyword>
<dbReference type="SMART" id="SM00022">
    <property type="entry name" value="PLAc"/>
    <property type="match status" value="1"/>
</dbReference>